<dbReference type="AlphaFoldDB" id="A0A8X6N557"/>
<organism evidence="1 2">
    <name type="scientific">Nephila pilipes</name>
    <name type="common">Giant wood spider</name>
    <name type="synonym">Nephila maculata</name>
    <dbReference type="NCBI Taxonomy" id="299642"/>
    <lineage>
        <taxon>Eukaryota</taxon>
        <taxon>Metazoa</taxon>
        <taxon>Ecdysozoa</taxon>
        <taxon>Arthropoda</taxon>
        <taxon>Chelicerata</taxon>
        <taxon>Arachnida</taxon>
        <taxon>Araneae</taxon>
        <taxon>Araneomorphae</taxon>
        <taxon>Entelegynae</taxon>
        <taxon>Araneoidea</taxon>
        <taxon>Nephilidae</taxon>
        <taxon>Nephila</taxon>
    </lineage>
</organism>
<dbReference type="Proteomes" id="UP000887013">
    <property type="component" value="Unassembled WGS sequence"/>
</dbReference>
<comment type="caution">
    <text evidence="1">The sequence shown here is derived from an EMBL/GenBank/DDBJ whole genome shotgun (WGS) entry which is preliminary data.</text>
</comment>
<keyword evidence="2" id="KW-1185">Reference proteome</keyword>
<evidence type="ECO:0000313" key="2">
    <source>
        <dbReference type="Proteomes" id="UP000887013"/>
    </source>
</evidence>
<name>A0A8X6N557_NEPPI</name>
<gene>
    <name evidence="1" type="ORF">NPIL_509101</name>
</gene>
<reference evidence="1" key="1">
    <citation type="submission" date="2020-08" db="EMBL/GenBank/DDBJ databases">
        <title>Multicomponent nature underlies the extraordinary mechanical properties of spider dragline silk.</title>
        <authorList>
            <person name="Kono N."/>
            <person name="Nakamura H."/>
            <person name="Mori M."/>
            <person name="Yoshida Y."/>
            <person name="Ohtoshi R."/>
            <person name="Malay A.D."/>
            <person name="Moran D.A.P."/>
            <person name="Tomita M."/>
            <person name="Numata K."/>
            <person name="Arakawa K."/>
        </authorList>
    </citation>
    <scope>NUCLEOTIDE SEQUENCE</scope>
</reference>
<dbReference type="EMBL" id="BMAW01054125">
    <property type="protein sequence ID" value="GFS94613.1"/>
    <property type="molecule type" value="Genomic_DNA"/>
</dbReference>
<sequence>MRECCSEVPEKFTPNPIGDFFDLATKSSDTEVNGNPISLSISGELFFPRFIPTSKRYKHETSCFAVHNSSLFVNQHSCGNICKSCHRTLQVSIIYHRSTFTTQIET</sequence>
<evidence type="ECO:0000313" key="1">
    <source>
        <dbReference type="EMBL" id="GFS94613.1"/>
    </source>
</evidence>
<accession>A0A8X6N557</accession>
<proteinExistence type="predicted"/>
<protein>
    <submittedName>
        <fullName evidence="1">Uncharacterized protein</fullName>
    </submittedName>
</protein>